<dbReference type="InterPro" id="IPR009327">
    <property type="entry name" value="Cupin_DUF985"/>
</dbReference>
<dbReference type="AlphaFoldDB" id="A0A439CUD6"/>
<gene>
    <name evidence="3" type="ORF">EKO27_g9324</name>
</gene>
<dbReference type="PANTHER" id="PTHR33387:SF3">
    <property type="entry name" value="DUF985 DOMAIN-CONTAINING PROTEIN"/>
    <property type="match status" value="1"/>
</dbReference>
<dbReference type="EMBL" id="RYZI01000399">
    <property type="protein sequence ID" value="RWA05784.1"/>
    <property type="molecule type" value="Genomic_DNA"/>
</dbReference>
<accession>A0A439CUD6</accession>
<feature type="domain" description="DUF985" evidence="2">
    <location>
        <begin position="142"/>
        <end position="274"/>
    </location>
</feature>
<sequence length="284" mass="30908">MYSVINTVLTIWEKPGPDSSPASPWPAEPAEQGFDCRSRKGGGSEGPNSSLSLRAANKRYETHPRTFPKAAKVTLPRAQRENYWVTNQPRSTDLMMSLRTLLAACVAFATLPAQTQATQCGEGALSHDAGLSPQHLLLPTAQEVVDQLGLAPNVEGGYYLETFRDALLLSGTNRSVNTAIYYLLEGPNVPSVWHRVDAVEIWHWYGGAPLILELSSNNGTPTRSHTLGPDLFSDQRPQIVIPANDWQRAISCGNWTLVGTTVSPAFVPEGYELAPDGWEPNDGA</sequence>
<evidence type="ECO:0000256" key="1">
    <source>
        <dbReference type="SAM" id="MobiDB-lite"/>
    </source>
</evidence>
<evidence type="ECO:0000313" key="4">
    <source>
        <dbReference type="Proteomes" id="UP000286045"/>
    </source>
</evidence>
<dbReference type="PANTHER" id="PTHR33387">
    <property type="entry name" value="RMLC-LIKE JELLY ROLL FOLD PROTEIN"/>
    <property type="match status" value="1"/>
</dbReference>
<feature type="region of interest" description="Disordered" evidence="1">
    <location>
        <begin position="13"/>
        <end position="53"/>
    </location>
</feature>
<evidence type="ECO:0000259" key="2">
    <source>
        <dbReference type="Pfam" id="PF06172"/>
    </source>
</evidence>
<dbReference type="SUPFAM" id="SSF51182">
    <property type="entry name" value="RmlC-like cupins"/>
    <property type="match status" value="1"/>
</dbReference>
<proteinExistence type="predicted"/>
<dbReference type="InterPro" id="IPR011051">
    <property type="entry name" value="RmlC_Cupin_sf"/>
</dbReference>
<dbReference type="Pfam" id="PF06172">
    <property type="entry name" value="Cupin_5"/>
    <property type="match status" value="1"/>
</dbReference>
<keyword evidence="4" id="KW-1185">Reference proteome</keyword>
<protein>
    <recommendedName>
        <fullName evidence="2">DUF985 domain-containing protein</fullName>
    </recommendedName>
</protein>
<evidence type="ECO:0000313" key="3">
    <source>
        <dbReference type="EMBL" id="RWA05784.1"/>
    </source>
</evidence>
<dbReference type="Gene3D" id="2.60.120.10">
    <property type="entry name" value="Jelly Rolls"/>
    <property type="match status" value="1"/>
</dbReference>
<organism evidence="3 4">
    <name type="scientific">Xylaria grammica</name>
    <dbReference type="NCBI Taxonomy" id="363999"/>
    <lineage>
        <taxon>Eukaryota</taxon>
        <taxon>Fungi</taxon>
        <taxon>Dikarya</taxon>
        <taxon>Ascomycota</taxon>
        <taxon>Pezizomycotina</taxon>
        <taxon>Sordariomycetes</taxon>
        <taxon>Xylariomycetidae</taxon>
        <taxon>Xylariales</taxon>
        <taxon>Xylariaceae</taxon>
        <taxon>Xylaria</taxon>
    </lineage>
</organism>
<name>A0A439CUD6_9PEZI</name>
<comment type="caution">
    <text evidence="3">The sequence shown here is derived from an EMBL/GenBank/DDBJ whole genome shotgun (WGS) entry which is preliminary data.</text>
</comment>
<dbReference type="Proteomes" id="UP000286045">
    <property type="component" value="Unassembled WGS sequence"/>
</dbReference>
<dbReference type="CDD" id="cd06121">
    <property type="entry name" value="cupin_YML079wp"/>
    <property type="match status" value="1"/>
</dbReference>
<reference evidence="3 4" key="1">
    <citation type="submission" date="2018-12" db="EMBL/GenBank/DDBJ databases">
        <title>Draft genome sequence of Xylaria grammica IHI A82.</title>
        <authorList>
            <person name="Buettner E."/>
            <person name="Kellner H."/>
        </authorList>
    </citation>
    <scope>NUCLEOTIDE SEQUENCE [LARGE SCALE GENOMIC DNA]</scope>
    <source>
        <strain evidence="3 4">IHI A82</strain>
    </source>
</reference>
<dbReference type="InterPro" id="IPR039935">
    <property type="entry name" value="YML079W-like"/>
</dbReference>
<dbReference type="InterPro" id="IPR014710">
    <property type="entry name" value="RmlC-like_jellyroll"/>
</dbReference>